<accession>A0A2I0KDK5</accession>
<reference evidence="2 3" key="1">
    <citation type="submission" date="2017-11" db="EMBL/GenBank/DDBJ databases">
        <title>De-novo sequencing of pomegranate (Punica granatum L.) genome.</title>
        <authorList>
            <person name="Akparov Z."/>
            <person name="Amiraslanov A."/>
            <person name="Hajiyeva S."/>
            <person name="Abbasov M."/>
            <person name="Kaur K."/>
            <person name="Hamwieh A."/>
            <person name="Solovyev V."/>
            <person name="Salamov A."/>
            <person name="Braich B."/>
            <person name="Kosarev P."/>
            <person name="Mahmoud A."/>
            <person name="Hajiyev E."/>
            <person name="Babayeva S."/>
            <person name="Izzatullayeva V."/>
            <person name="Mammadov A."/>
            <person name="Mammadov A."/>
            <person name="Sharifova S."/>
            <person name="Ojaghi J."/>
            <person name="Eynullazada K."/>
            <person name="Bayramov B."/>
            <person name="Abdulazimova A."/>
            <person name="Shahmuradov I."/>
        </authorList>
    </citation>
    <scope>NUCLEOTIDE SEQUENCE [LARGE SCALE GENOMIC DNA]</scope>
    <source>
        <strain evidence="3">cv. AG2017</strain>
        <tissue evidence="2">Leaf</tissue>
    </source>
</reference>
<dbReference type="EMBL" id="PGOL01000663">
    <property type="protein sequence ID" value="PKI66605.1"/>
    <property type="molecule type" value="Genomic_DNA"/>
</dbReference>
<sequence length="73" mass="7553">LGTLGSAHGHLDPSLRSSMSPTLHRAVTGASVPTPFHPTCHDCLPPGSPTRSFKSSLATPTTTSPTLLLVHRG</sequence>
<name>A0A2I0KDK5_PUNGR</name>
<evidence type="ECO:0000313" key="2">
    <source>
        <dbReference type="EMBL" id="PKI66605.1"/>
    </source>
</evidence>
<gene>
    <name evidence="2" type="ORF">CRG98_013014</name>
</gene>
<evidence type="ECO:0000256" key="1">
    <source>
        <dbReference type="SAM" id="MobiDB-lite"/>
    </source>
</evidence>
<evidence type="ECO:0000313" key="3">
    <source>
        <dbReference type="Proteomes" id="UP000233551"/>
    </source>
</evidence>
<dbReference type="AlphaFoldDB" id="A0A2I0KDK5"/>
<feature type="region of interest" description="Disordered" evidence="1">
    <location>
        <begin position="1"/>
        <end position="22"/>
    </location>
</feature>
<organism evidence="2 3">
    <name type="scientific">Punica granatum</name>
    <name type="common">Pomegranate</name>
    <dbReference type="NCBI Taxonomy" id="22663"/>
    <lineage>
        <taxon>Eukaryota</taxon>
        <taxon>Viridiplantae</taxon>
        <taxon>Streptophyta</taxon>
        <taxon>Embryophyta</taxon>
        <taxon>Tracheophyta</taxon>
        <taxon>Spermatophyta</taxon>
        <taxon>Magnoliopsida</taxon>
        <taxon>eudicotyledons</taxon>
        <taxon>Gunneridae</taxon>
        <taxon>Pentapetalae</taxon>
        <taxon>rosids</taxon>
        <taxon>malvids</taxon>
        <taxon>Myrtales</taxon>
        <taxon>Lythraceae</taxon>
        <taxon>Punica</taxon>
    </lineage>
</organism>
<dbReference type="Proteomes" id="UP000233551">
    <property type="component" value="Unassembled WGS sequence"/>
</dbReference>
<comment type="caution">
    <text evidence="2">The sequence shown here is derived from an EMBL/GenBank/DDBJ whole genome shotgun (WGS) entry which is preliminary data.</text>
</comment>
<feature type="non-terminal residue" evidence="2">
    <location>
        <position position="1"/>
    </location>
</feature>
<protein>
    <submittedName>
        <fullName evidence="2">Uncharacterized protein</fullName>
    </submittedName>
</protein>
<keyword evidence="3" id="KW-1185">Reference proteome</keyword>
<proteinExistence type="predicted"/>